<dbReference type="SUPFAM" id="SSF56801">
    <property type="entry name" value="Acetyl-CoA synthetase-like"/>
    <property type="match status" value="1"/>
</dbReference>
<dbReference type="InterPro" id="IPR000873">
    <property type="entry name" value="AMP-dep_synth/lig_dom"/>
</dbReference>
<evidence type="ECO:0000259" key="5">
    <source>
        <dbReference type="Pfam" id="PF18126"/>
    </source>
</evidence>
<dbReference type="Pfam" id="PF13193">
    <property type="entry name" value="AMP-binding_C"/>
    <property type="match status" value="1"/>
</dbReference>
<dbReference type="InterPro" id="IPR042099">
    <property type="entry name" value="ANL_N_sf"/>
</dbReference>
<evidence type="ECO:0000313" key="7">
    <source>
        <dbReference type="Proteomes" id="UP000186594"/>
    </source>
</evidence>
<dbReference type="CDD" id="cd05911">
    <property type="entry name" value="Firefly_Luc_like"/>
    <property type="match status" value="1"/>
</dbReference>
<name>A0A1U7LVZ7_NEOID</name>
<organism evidence="6 7">
    <name type="scientific">Neolecta irregularis (strain DAH-3)</name>
    <dbReference type="NCBI Taxonomy" id="1198029"/>
    <lineage>
        <taxon>Eukaryota</taxon>
        <taxon>Fungi</taxon>
        <taxon>Dikarya</taxon>
        <taxon>Ascomycota</taxon>
        <taxon>Taphrinomycotina</taxon>
        <taxon>Neolectales</taxon>
        <taxon>Neolectaceae</taxon>
        <taxon>Neolecta</taxon>
    </lineage>
</organism>
<dbReference type="STRING" id="1198029.A0A1U7LVZ7"/>
<evidence type="ECO:0000256" key="1">
    <source>
        <dbReference type="ARBA" id="ARBA00006432"/>
    </source>
</evidence>
<dbReference type="OrthoDB" id="6509636at2759"/>
<dbReference type="InterPro" id="IPR040922">
    <property type="entry name" value="Ribosomal_mL59_dom"/>
</dbReference>
<accession>A0A1U7LVZ7</accession>
<dbReference type="EMBL" id="LXFE01000143">
    <property type="protein sequence ID" value="OLL26856.1"/>
    <property type="molecule type" value="Genomic_DNA"/>
</dbReference>
<dbReference type="AlphaFoldDB" id="A0A1U7LVZ7"/>
<dbReference type="InterPro" id="IPR025110">
    <property type="entry name" value="AMP-bd_C"/>
</dbReference>
<dbReference type="PANTHER" id="PTHR24096:SF149">
    <property type="entry name" value="AMP-BINDING DOMAIN-CONTAINING PROTEIN-RELATED"/>
    <property type="match status" value="1"/>
</dbReference>
<gene>
    <name evidence="6" type="ORF">NEOLI_000932</name>
</gene>
<dbReference type="InterPro" id="IPR045851">
    <property type="entry name" value="AMP-bd_C_sf"/>
</dbReference>
<dbReference type="PROSITE" id="PS00455">
    <property type="entry name" value="AMP_BINDING"/>
    <property type="match status" value="1"/>
</dbReference>
<reference evidence="6 7" key="1">
    <citation type="submission" date="2016-04" db="EMBL/GenBank/DDBJ databases">
        <title>Evolutionary innovation and constraint leading to complex multicellularity in the Ascomycota.</title>
        <authorList>
            <person name="Cisse O."/>
            <person name="Nguyen A."/>
            <person name="Hewitt D.A."/>
            <person name="Jedd G."/>
            <person name="Stajich J.E."/>
        </authorList>
    </citation>
    <scope>NUCLEOTIDE SEQUENCE [LARGE SCALE GENOMIC DNA]</scope>
    <source>
        <strain evidence="6 7">DAH-3</strain>
    </source>
</reference>
<dbReference type="OMA" id="MIGAVIH"/>
<dbReference type="Pfam" id="PF00501">
    <property type="entry name" value="AMP-binding"/>
    <property type="match status" value="1"/>
</dbReference>
<feature type="domain" description="AMP-binding enzyme C-terminal" evidence="4">
    <location>
        <begin position="423"/>
        <end position="503"/>
    </location>
</feature>
<dbReference type="InterPro" id="IPR020845">
    <property type="entry name" value="AMP-binding_CS"/>
</dbReference>
<keyword evidence="7" id="KW-1185">Reference proteome</keyword>
<proteinExistence type="inferred from homology"/>
<dbReference type="PANTHER" id="PTHR24096">
    <property type="entry name" value="LONG-CHAIN-FATTY-ACID--COA LIGASE"/>
    <property type="match status" value="1"/>
</dbReference>
<dbReference type="Gene3D" id="3.30.300.30">
    <property type="match status" value="1"/>
</dbReference>
<feature type="domain" description="Large ribosomal subunit protein mL59" evidence="5">
    <location>
        <begin position="558"/>
        <end position="670"/>
    </location>
</feature>
<keyword evidence="2 6" id="KW-0436">Ligase</keyword>
<dbReference type="Proteomes" id="UP000186594">
    <property type="component" value="Unassembled WGS sequence"/>
</dbReference>
<sequence length="688" mass="77667">MPLKSKFEDIDIPNTDIPSFLFNRSPDFGENHPVLFDAHSGKYLTFGQVREASQRFGAGLQDRWNWKKNDVFCIFSPNQYDYTVVAWGVHFAAGIVTPSNPAYQVGELVHQLVSSNAKAIIALPQLLSVVTEAARKVGIPKDRIILFGDKKVEDFEPWKNLWTSRRANYPKDKIDPTRDVAFLAFSSGTTGLPKGVMLSHRNIIANTLQTIRVDEHNTTVKDRYMACLPLFHIYGLTTLAHVGIYQGIGLVVLQRFELALFCKAVQKYKVTYAHIVPPIVLLLAKDPSIKNYDLSSLRMINSGAAPLTKELVLEAHERLGIPVKQGYGLTETSPTTHAQKWDGVNGWRVYEVPAGKEGELWLRGPNVMLGYLNNPEANSRSFTKDGFFKTGDVGRVDTHGNYYITDRIKELIKYKGFQVAPAELEGLLLSHPKVGDAGVVGVYSSSVASELPLAFIVPAPGVSASDNLVKELVAFMNERVAPHKRLRGGIKFVQVIPKSPSGKILRRVLQFECLFRVNSKYTRNYILSLRLLQKSTNMPAGLVAQKAHLKAFQNLPTQLQYFFRRFPPNLGTNATHKYPPGSNPFKSSHNHTTKKWNEPIYSLRRQSDLHKLALQHNVADLLPTMRRQEIESKVMKGTIRWKGRKAVNTRDERKERVKKALVGQQSTIRSRNSLKSFMRGLRWRRDPF</sequence>
<dbReference type="Pfam" id="PF18126">
    <property type="entry name" value="Mitoc_mL59"/>
    <property type="match status" value="1"/>
</dbReference>
<dbReference type="Gene3D" id="3.40.50.12780">
    <property type="entry name" value="N-terminal domain of ligase-like"/>
    <property type="match status" value="1"/>
</dbReference>
<evidence type="ECO:0000259" key="3">
    <source>
        <dbReference type="Pfam" id="PF00501"/>
    </source>
</evidence>
<protein>
    <submittedName>
        <fullName evidence="6">4-coumarate--CoA ligase-like 7</fullName>
    </submittedName>
</protein>
<evidence type="ECO:0000259" key="4">
    <source>
        <dbReference type="Pfam" id="PF13193"/>
    </source>
</evidence>
<evidence type="ECO:0000256" key="2">
    <source>
        <dbReference type="ARBA" id="ARBA00022598"/>
    </source>
</evidence>
<evidence type="ECO:0000313" key="6">
    <source>
        <dbReference type="EMBL" id="OLL26856.1"/>
    </source>
</evidence>
<comment type="similarity">
    <text evidence="1">Belongs to the ATP-dependent AMP-binding enzyme family.</text>
</comment>
<comment type="caution">
    <text evidence="6">The sequence shown here is derived from an EMBL/GenBank/DDBJ whole genome shotgun (WGS) entry which is preliminary data.</text>
</comment>
<dbReference type="GO" id="GO:0016405">
    <property type="term" value="F:CoA-ligase activity"/>
    <property type="evidence" value="ECO:0007669"/>
    <property type="project" value="TreeGrafter"/>
</dbReference>
<feature type="domain" description="AMP-dependent synthetase/ligase" evidence="3">
    <location>
        <begin position="31"/>
        <end position="372"/>
    </location>
</feature>